<dbReference type="EMBL" id="BGPR01118427">
    <property type="protein sequence ID" value="GBN12840.1"/>
    <property type="molecule type" value="Genomic_DNA"/>
</dbReference>
<sequence>MHPYLSSRRHDSRGNAPIEFPKGRKRLRLATSVLQHSTYNSSAADEKATAGENRSCGHGLNLRFAKFHETTAVLSGGFVDGCFESAPISGDGQFCSTP</sequence>
<name>A0A4Y2LFB7_ARAVE</name>
<evidence type="ECO:0000313" key="4">
    <source>
        <dbReference type="EMBL" id="GBN12787.1"/>
    </source>
</evidence>
<accession>A0A4Y2LFB7</accession>
<dbReference type="EMBL" id="BGPR01118332">
    <property type="protein sequence ID" value="GBN12559.1"/>
    <property type="molecule type" value="Genomic_DNA"/>
</dbReference>
<dbReference type="EMBL" id="BGPR01118410">
    <property type="protein sequence ID" value="GBN12787.1"/>
    <property type="molecule type" value="Genomic_DNA"/>
</dbReference>
<keyword evidence="6" id="KW-1185">Reference proteome</keyword>
<feature type="region of interest" description="Disordered" evidence="1">
    <location>
        <begin position="1"/>
        <end position="22"/>
    </location>
</feature>
<evidence type="ECO:0000313" key="2">
    <source>
        <dbReference type="EMBL" id="GBN12436.1"/>
    </source>
</evidence>
<proteinExistence type="predicted"/>
<gene>
    <name evidence="4" type="ORF">AVEN_14707_1</name>
    <name evidence="2" type="ORF">AVEN_158472_1</name>
    <name evidence="3" type="ORF">AVEN_62574_1</name>
    <name evidence="5" type="ORF">AVEN_98254_1</name>
</gene>
<evidence type="ECO:0000313" key="3">
    <source>
        <dbReference type="EMBL" id="GBN12559.1"/>
    </source>
</evidence>
<dbReference type="AlphaFoldDB" id="A0A4Y2LFB7"/>
<comment type="caution">
    <text evidence="5">The sequence shown here is derived from an EMBL/GenBank/DDBJ whole genome shotgun (WGS) entry which is preliminary data.</text>
</comment>
<organism evidence="5 6">
    <name type="scientific">Araneus ventricosus</name>
    <name type="common">Orbweaver spider</name>
    <name type="synonym">Epeira ventricosa</name>
    <dbReference type="NCBI Taxonomy" id="182803"/>
    <lineage>
        <taxon>Eukaryota</taxon>
        <taxon>Metazoa</taxon>
        <taxon>Ecdysozoa</taxon>
        <taxon>Arthropoda</taxon>
        <taxon>Chelicerata</taxon>
        <taxon>Arachnida</taxon>
        <taxon>Araneae</taxon>
        <taxon>Araneomorphae</taxon>
        <taxon>Entelegynae</taxon>
        <taxon>Araneoidea</taxon>
        <taxon>Araneidae</taxon>
        <taxon>Araneus</taxon>
    </lineage>
</organism>
<dbReference type="Proteomes" id="UP000499080">
    <property type="component" value="Unassembled WGS sequence"/>
</dbReference>
<protein>
    <submittedName>
        <fullName evidence="5">Uncharacterized protein</fullName>
    </submittedName>
</protein>
<dbReference type="EMBL" id="BGPR01118292">
    <property type="protein sequence ID" value="GBN12436.1"/>
    <property type="molecule type" value="Genomic_DNA"/>
</dbReference>
<reference evidence="5 6" key="1">
    <citation type="journal article" date="2019" name="Sci. Rep.">
        <title>Orb-weaving spider Araneus ventricosus genome elucidates the spidroin gene catalogue.</title>
        <authorList>
            <person name="Kono N."/>
            <person name="Nakamura H."/>
            <person name="Ohtoshi R."/>
            <person name="Moran D.A.P."/>
            <person name="Shinohara A."/>
            <person name="Yoshida Y."/>
            <person name="Fujiwara M."/>
            <person name="Mori M."/>
            <person name="Tomita M."/>
            <person name="Arakawa K."/>
        </authorList>
    </citation>
    <scope>NUCLEOTIDE SEQUENCE [LARGE SCALE GENOMIC DNA]</scope>
</reference>
<evidence type="ECO:0000313" key="5">
    <source>
        <dbReference type="EMBL" id="GBN12840.1"/>
    </source>
</evidence>
<evidence type="ECO:0000313" key="6">
    <source>
        <dbReference type="Proteomes" id="UP000499080"/>
    </source>
</evidence>
<evidence type="ECO:0000256" key="1">
    <source>
        <dbReference type="SAM" id="MobiDB-lite"/>
    </source>
</evidence>